<reference evidence="2" key="1">
    <citation type="submission" date="2023-10" db="EMBL/GenBank/DDBJ databases">
        <title>Genome assembly of Pristionchus species.</title>
        <authorList>
            <person name="Yoshida K."/>
            <person name="Sommer R.J."/>
        </authorList>
    </citation>
    <scope>NUCLEOTIDE SEQUENCE</scope>
    <source>
        <strain evidence="2">RS0144</strain>
    </source>
</reference>
<proteinExistence type="predicted"/>
<feature type="compositionally biased region" description="Acidic residues" evidence="1">
    <location>
        <begin position="225"/>
        <end position="235"/>
    </location>
</feature>
<protein>
    <submittedName>
        <fullName evidence="2">Uncharacterized protein</fullName>
    </submittedName>
</protein>
<feature type="compositionally biased region" description="Low complexity" evidence="1">
    <location>
        <begin position="687"/>
        <end position="696"/>
    </location>
</feature>
<organism evidence="2 3">
    <name type="scientific">Pristionchus entomophagus</name>
    <dbReference type="NCBI Taxonomy" id="358040"/>
    <lineage>
        <taxon>Eukaryota</taxon>
        <taxon>Metazoa</taxon>
        <taxon>Ecdysozoa</taxon>
        <taxon>Nematoda</taxon>
        <taxon>Chromadorea</taxon>
        <taxon>Rhabditida</taxon>
        <taxon>Rhabditina</taxon>
        <taxon>Diplogasteromorpha</taxon>
        <taxon>Diplogasteroidea</taxon>
        <taxon>Neodiplogasteridae</taxon>
        <taxon>Pristionchus</taxon>
    </lineage>
</organism>
<feature type="region of interest" description="Disordered" evidence="1">
    <location>
        <begin position="572"/>
        <end position="717"/>
    </location>
</feature>
<feature type="compositionally biased region" description="Basic and acidic residues" evidence="1">
    <location>
        <begin position="389"/>
        <end position="415"/>
    </location>
</feature>
<name>A0AAV5T0G0_9BILA</name>
<keyword evidence="3" id="KW-1185">Reference proteome</keyword>
<feature type="region of interest" description="Disordered" evidence="1">
    <location>
        <begin position="18"/>
        <end position="54"/>
    </location>
</feature>
<comment type="caution">
    <text evidence="2">The sequence shown here is derived from an EMBL/GenBank/DDBJ whole genome shotgun (WGS) entry which is preliminary data.</text>
</comment>
<feature type="compositionally biased region" description="Polar residues" evidence="1">
    <location>
        <begin position="204"/>
        <end position="219"/>
    </location>
</feature>
<evidence type="ECO:0000313" key="2">
    <source>
        <dbReference type="EMBL" id="GMS89067.1"/>
    </source>
</evidence>
<feature type="compositionally biased region" description="Pro residues" evidence="1">
    <location>
        <begin position="635"/>
        <end position="648"/>
    </location>
</feature>
<feature type="compositionally biased region" description="Basic and acidic residues" evidence="1">
    <location>
        <begin position="456"/>
        <end position="474"/>
    </location>
</feature>
<dbReference type="AlphaFoldDB" id="A0AAV5T0G0"/>
<feature type="compositionally biased region" description="Basic and acidic residues" evidence="1">
    <location>
        <begin position="26"/>
        <end position="44"/>
    </location>
</feature>
<dbReference type="Proteomes" id="UP001432027">
    <property type="component" value="Unassembled WGS sequence"/>
</dbReference>
<feature type="region of interest" description="Disordered" evidence="1">
    <location>
        <begin position="108"/>
        <end position="130"/>
    </location>
</feature>
<sequence>MGLCQDGVENVSAVMDHEYNQSSRSHSKDHNRKSSDDKNHRTSGERSLNGVRPVPVQKPLSVIINREDGFENGHYSNSKSGYNHLLGEEFTKQALNLVHGHSSVTTPVSSLVNSGPSTSSSVHNNLITSPQRLGGRQNEVLKRRNIVEKIELLNTSGNKIESFIAQMESSTPNQISQNVRRYARKENPNLPEKIKNFILEGNDSPVTSNKIKNDVQTNKPRTEDPGDETDYEDLDEVRPSASSCDPSTSQWLIERAEFVAMDTMIGEAIDSTHKEILKLTKDLEALESNGGERKEKGEIAGEGGEMVEEEGRCARLIPWDNKKRRKLMRMDEYLLNELPSTSKNNAIFTPPGFTQHALQYLHRSSVMASFHIRKNKSKSIWQNIRELEEEKSRNGVKKKEERDRREKRKMERAEKEEEYDDKSDEYEETDEDDDEVPVANNLKKTNGAPKEKKRKRDTERKTSRREINKTRRSSDCPPHGMSRLSSVTSRPSMDGDAIDYLTPAFNHTTWLDQFRSQMPTNFTYQKIPVPECRRVEIEDVELDPNEDLSEFTTENMRMTMAIAHHALEHEERIRFQINPRGQRGSRREREASREQREESQDSGRSHSTPSNDRGPSEEGEVKDEGEGEGGRDTPTIPPPAPLPPPPPSRSRGVAPPRPPPFDPNSVRPITDYERLSFEPPYEKRVFPRPLSRVPSIPSIPPIPPIPPLPPLPSLPPC</sequence>
<feature type="compositionally biased region" description="Basic and acidic residues" evidence="1">
    <location>
        <begin position="622"/>
        <end position="631"/>
    </location>
</feature>
<dbReference type="EMBL" id="BTSX01000003">
    <property type="protein sequence ID" value="GMS89067.1"/>
    <property type="molecule type" value="Genomic_DNA"/>
</dbReference>
<evidence type="ECO:0000313" key="3">
    <source>
        <dbReference type="Proteomes" id="UP001432027"/>
    </source>
</evidence>
<feature type="compositionally biased region" description="Acidic residues" evidence="1">
    <location>
        <begin position="416"/>
        <end position="436"/>
    </location>
</feature>
<evidence type="ECO:0000256" key="1">
    <source>
        <dbReference type="SAM" id="MobiDB-lite"/>
    </source>
</evidence>
<gene>
    <name evidence="2" type="ORF">PENTCL1PPCAC_11242</name>
</gene>
<feature type="region of interest" description="Disordered" evidence="1">
    <location>
        <begin position="199"/>
        <end position="248"/>
    </location>
</feature>
<feature type="compositionally biased region" description="Basic and acidic residues" evidence="1">
    <location>
        <begin position="585"/>
        <end position="604"/>
    </location>
</feature>
<feature type="region of interest" description="Disordered" evidence="1">
    <location>
        <begin position="389"/>
        <end position="492"/>
    </location>
</feature>
<accession>A0AAV5T0G0</accession>
<feature type="compositionally biased region" description="Basic and acidic residues" evidence="1">
    <location>
        <begin position="670"/>
        <end position="685"/>
    </location>
</feature>
<feature type="compositionally biased region" description="Pro residues" evidence="1">
    <location>
        <begin position="697"/>
        <end position="717"/>
    </location>
</feature>